<keyword evidence="13" id="KW-1185">Reference proteome</keyword>
<dbReference type="InterPro" id="IPR050095">
    <property type="entry name" value="ECF_ABC_transporter_ATP-bd"/>
</dbReference>
<keyword evidence="7 12" id="KW-0067">ATP-binding</keyword>
<dbReference type="Pfam" id="PF12558">
    <property type="entry name" value="DUF3744"/>
    <property type="match status" value="1"/>
</dbReference>
<evidence type="ECO:0000259" key="11">
    <source>
        <dbReference type="PROSITE" id="PS50893"/>
    </source>
</evidence>
<protein>
    <submittedName>
        <fullName evidence="12">ATP-binding cassette domain-containing protein</fullName>
    </submittedName>
</protein>
<dbReference type="PANTHER" id="PTHR43553">
    <property type="entry name" value="HEAVY METAL TRANSPORTER"/>
    <property type="match status" value="1"/>
</dbReference>
<reference evidence="12 13" key="1">
    <citation type="submission" date="2019-10" db="EMBL/GenBank/DDBJ databases">
        <title>Description of Paenibacillus terricola sp. nov.</title>
        <authorList>
            <person name="Carlier A."/>
            <person name="Qi S."/>
        </authorList>
    </citation>
    <scope>NUCLEOTIDE SEQUENCE [LARGE SCALE GENOMIC DNA]</scope>
    <source>
        <strain evidence="12 13">LMG 31459</strain>
    </source>
</reference>
<evidence type="ECO:0000313" key="12">
    <source>
        <dbReference type="EMBL" id="NOU83954.1"/>
    </source>
</evidence>
<dbReference type="InterPro" id="IPR017871">
    <property type="entry name" value="ABC_transporter-like_CS"/>
</dbReference>
<dbReference type="InterPro" id="IPR027417">
    <property type="entry name" value="P-loop_NTPase"/>
</dbReference>
<comment type="function">
    <text evidence="10">Probably part of an ABC transporter complex. Responsible for energy coupling to the transport system.</text>
</comment>
<organism evidence="12 13">
    <name type="scientific">Paenibacillus phytohabitans</name>
    <dbReference type="NCBI Taxonomy" id="2654978"/>
    <lineage>
        <taxon>Bacteria</taxon>
        <taxon>Bacillati</taxon>
        <taxon>Bacillota</taxon>
        <taxon>Bacilli</taxon>
        <taxon>Bacillales</taxon>
        <taxon>Paenibacillaceae</taxon>
        <taxon>Paenibacillus</taxon>
    </lineage>
</organism>
<comment type="similarity">
    <text evidence="2">Belongs to the ABC transporter superfamily.</text>
</comment>
<name>A0ABX1YTR8_9BACL</name>
<sequence length="570" mass="62591">MSKTVIEFTDFTFKYRAQQEPTLHKINLKIHEGEKILIVGPSGSGKSTLAHCINGLIPFAYPGEISGTLTVKGTDTKELGIAGLSEVVGTVLQDPDGQFVGLTVGEDIAFSLENAAVPVREMHERVEAAARAVDIQELLTASPQELSGGQKQKTMLAGVLVSNVDVLLFDEPLASLDPYTGTGAIELIDRVQRETGNTVIIIEHRLEEVLHRPVDRIIVMNEGVIAADLPAAQLLSSPLLAESGLREPLYLTALKYAGCEITPEMNPQHLDGIRLETGAARLRAWYEASEVPQEAEAAPVLLELRDLTFGYDKQAPVLQGLSFSVRRGEMLCIAGRNGAGKSTVSKLICGFYRPSAGSILLNGRDLAADTIKERAEHIGFVMQNPNHMISMTLIYDEVALGLKLRGFAEEEIRGRVHKVLQICGLYEFREWPVSALSYGQKKRVTIASILVLEPEVLLLDEPTAGQDYRHYNEIMEFLRGLGSTGITVIMITHDMHLMLEYAERTIVLAEGRKLADARPEVILTDRDIVGSANLKETSLFALAVKAGLNQPVEFVRRFIEYDRGNRADES</sequence>
<keyword evidence="9" id="KW-0472">Membrane</keyword>
<dbReference type="Pfam" id="PF00005">
    <property type="entry name" value="ABC_tran"/>
    <property type="match status" value="2"/>
</dbReference>
<dbReference type="EMBL" id="WHOB01000097">
    <property type="protein sequence ID" value="NOU83954.1"/>
    <property type="molecule type" value="Genomic_DNA"/>
</dbReference>
<evidence type="ECO:0000256" key="8">
    <source>
        <dbReference type="ARBA" id="ARBA00022967"/>
    </source>
</evidence>
<feature type="domain" description="ABC transporter" evidence="11">
    <location>
        <begin position="302"/>
        <end position="535"/>
    </location>
</feature>
<accession>A0ABX1YTR8</accession>
<evidence type="ECO:0000256" key="9">
    <source>
        <dbReference type="ARBA" id="ARBA00023136"/>
    </source>
</evidence>
<dbReference type="Proteomes" id="UP000596857">
    <property type="component" value="Unassembled WGS sequence"/>
</dbReference>
<keyword evidence="4" id="KW-1003">Cell membrane</keyword>
<dbReference type="InterPro" id="IPR015856">
    <property type="entry name" value="ABC_transpr_CbiO/EcfA_su"/>
</dbReference>
<evidence type="ECO:0000256" key="10">
    <source>
        <dbReference type="ARBA" id="ARBA00025157"/>
    </source>
</evidence>
<dbReference type="NCBIfam" id="NF010167">
    <property type="entry name" value="PRK13648.1"/>
    <property type="match status" value="2"/>
</dbReference>
<evidence type="ECO:0000256" key="7">
    <source>
        <dbReference type="ARBA" id="ARBA00022840"/>
    </source>
</evidence>
<dbReference type="CDD" id="cd03225">
    <property type="entry name" value="ABC_cobalt_CbiO_domain1"/>
    <property type="match status" value="2"/>
</dbReference>
<evidence type="ECO:0000256" key="2">
    <source>
        <dbReference type="ARBA" id="ARBA00005417"/>
    </source>
</evidence>
<comment type="subcellular location">
    <subcellularLocation>
        <location evidence="1">Cell membrane</location>
        <topology evidence="1">Peripheral membrane protein</topology>
    </subcellularLocation>
</comment>
<feature type="domain" description="ABC transporter" evidence="11">
    <location>
        <begin position="6"/>
        <end position="247"/>
    </location>
</feature>
<dbReference type="PROSITE" id="PS50893">
    <property type="entry name" value="ABC_TRANSPORTER_2"/>
    <property type="match status" value="2"/>
</dbReference>
<dbReference type="SUPFAM" id="SSF52540">
    <property type="entry name" value="P-loop containing nucleoside triphosphate hydrolases"/>
    <property type="match status" value="2"/>
</dbReference>
<dbReference type="PROSITE" id="PS00211">
    <property type="entry name" value="ABC_TRANSPORTER_1"/>
    <property type="match status" value="1"/>
</dbReference>
<keyword evidence="5" id="KW-0677">Repeat</keyword>
<evidence type="ECO:0000256" key="1">
    <source>
        <dbReference type="ARBA" id="ARBA00004202"/>
    </source>
</evidence>
<dbReference type="InterPro" id="IPR003439">
    <property type="entry name" value="ABC_transporter-like_ATP-bd"/>
</dbReference>
<evidence type="ECO:0000313" key="13">
    <source>
        <dbReference type="Proteomes" id="UP000596857"/>
    </source>
</evidence>
<dbReference type="InterPro" id="IPR022216">
    <property type="entry name" value="ABC_Co_transporter"/>
</dbReference>
<dbReference type="Gene3D" id="3.40.50.300">
    <property type="entry name" value="P-loop containing nucleotide triphosphate hydrolases"/>
    <property type="match status" value="2"/>
</dbReference>
<proteinExistence type="inferred from homology"/>
<evidence type="ECO:0000256" key="4">
    <source>
        <dbReference type="ARBA" id="ARBA00022475"/>
    </source>
</evidence>
<dbReference type="SMART" id="SM00382">
    <property type="entry name" value="AAA"/>
    <property type="match status" value="2"/>
</dbReference>
<dbReference type="RefSeq" id="WP_171720981.1">
    <property type="nucleotide sequence ID" value="NZ_WHOB01000097.1"/>
</dbReference>
<dbReference type="InterPro" id="IPR003593">
    <property type="entry name" value="AAA+_ATPase"/>
</dbReference>
<evidence type="ECO:0000256" key="3">
    <source>
        <dbReference type="ARBA" id="ARBA00022448"/>
    </source>
</evidence>
<keyword evidence="6" id="KW-0547">Nucleotide-binding</keyword>
<evidence type="ECO:0000256" key="5">
    <source>
        <dbReference type="ARBA" id="ARBA00022737"/>
    </source>
</evidence>
<comment type="caution">
    <text evidence="12">The sequence shown here is derived from an EMBL/GenBank/DDBJ whole genome shotgun (WGS) entry which is preliminary data.</text>
</comment>
<keyword evidence="8" id="KW-1278">Translocase</keyword>
<dbReference type="GO" id="GO:0005524">
    <property type="term" value="F:ATP binding"/>
    <property type="evidence" value="ECO:0007669"/>
    <property type="project" value="UniProtKB-KW"/>
</dbReference>
<evidence type="ECO:0000256" key="6">
    <source>
        <dbReference type="ARBA" id="ARBA00022741"/>
    </source>
</evidence>
<dbReference type="PANTHER" id="PTHR43553:SF26">
    <property type="entry name" value="ABC TRANSPORTER ATP-BINDING PROTEIN BC_2655-RELATED"/>
    <property type="match status" value="1"/>
</dbReference>
<keyword evidence="3" id="KW-0813">Transport</keyword>
<gene>
    <name evidence="12" type="ORF">GC101_34425</name>
</gene>